<organism evidence="2 3">
    <name type="scientific">Intrasporangium calvum (strain ATCC 23552 / DSM 43043 / JCM 3097 / NBRC 12989 / NCIMB 10167 / NRRL B-3866 / 7 KIP)</name>
    <dbReference type="NCBI Taxonomy" id="710696"/>
    <lineage>
        <taxon>Bacteria</taxon>
        <taxon>Bacillati</taxon>
        <taxon>Actinomycetota</taxon>
        <taxon>Actinomycetes</taxon>
        <taxon>Micrococcales</taxon>
        <taxon>Intrasporangiaceae</taxon>
        <taxon>Intrasporangium</taxon>
    </lineage>
</organism>
<dbReference type="KEGG" id="ica:Intca_3461"/>
<accession>E6SFY6</accession>
<gene>
    <name evidence="2" type="ordered locus">Intca_3461</name>
</gene>
<dbReference type="HOGENOM" id="CLU_1276226_0_0_11"/>
<evidence type="ECO:0000313" key="3">
    <source>
        <dbReference type="Proteomes" id="UP000008914"/>
    </source>
</evidence>
<evidence type="ECO:0008006" key="4">
    <source>
        <dbReference type="Google" id="ProtNLM"/>
    </source>
</evidence>
<keyword evidence="3" id="KW-1185">Reference proteome</keyword>
<dbReference type="OrthoDB" id="4871408at2"/>
<reference evidence="2 3" key="1">
    <citation type="journal article" date="2010" name="Stand. Genomic Sci.">
        <title>Complete genome sequence of Intrasporangium calvum type strain (7 KIP).</title>
        <authorList>
            <person name="Del Rio T.G."/>
            <person name="Chertkov O."/>
            <person name="Yasawong M."/>
            <person name="Lucas S."/>
            <person name="Deshpande S."/>
            <person name="Cheng J.F."/>
            <person name="Detter C."/>
            <person name="Tapia R."/>
            <person name="Han C."/>
            <person name="Goodwin L."/>
            <person name="Pitluck S."/>
            <person name="Liolios K."/>
            <person name="Ivanova N."/>
            <person name="Mavromatis K."/>
            <person name="Pati A."/>
            <person name="Chen A."/>
            <person name="Palaniappan K."/>
            <person name="Land M."/>
            <person name="Hauser L."/>
            <person name="Chang Y.J."/>
            <person name="Jeffries C.D."/>
            <person name="Rohde M."/>
            <person name="Pukall R."/>
            <person name="Sikorski J."/>
            <person name="Goker M."/>
            <person name="Woyke T."/>
            <person name="Bristow J."/>
            <person name="Eisen J.A."/>
            <person name="Markowitz V."/>
            <person name="Hugenholtz P."/>
            <person name="Kyrpides N.C."/>
            <person name="Klenk H.P."/>
            <person name="Lapidus A."/>
        </authorList>
    </citation>
    <scope>NUCLEOTIDE SEQUENCE [LARGE SCALE GENOMIC DNA]</scope>
    <source>
        <strain evidence="3">ATCC 23552 / DSM 43043 / JCM 3097 / NBRC 12989 / 7 KIP</strain>
    </source>
</reference>
<protein>
    <recommendedName>
        <fullName evidence="4">Lipoprotein</fullName>
    </recommendedName>
</protein>
<evidence type="ECO:0000256" key="1">
    <source>
        <dbReference type="SAM" id="SignalP"/>
    </source>
</evidence>
<dbReference type="RefSeq" id="WP_013494252.1">
    <property type="nucleotide sequence ID" value="NC_014830.1"/>
</dbReference>
<feature type="chain" id="PRO_5039064751" description="Lipoprotein" evidence="1">
    <location>
        <begin position="33"/>
        <end position="216"/>
    </location>
</feature>
<evidence type="ECO:0000313" key="2">
    <source>
        <dbReference type="EMBL" id="ADU49940.1"/>
    </source>
</evidence>
<dbReference type="STRING" id="710696.Intca_3461"/>
<dbReference type="eggNOG" id="ENOG5031MYN">
    <property type="taxonomic scope" value="Bacteria"/>
</dbReference>
<proteinExistence type="predicted"/>
<dbReference type="PROSITE" id="PS51257">
    <property type="entry name" value="PROKAR_LIPOPROTEIN"/>
    <property type="match status" value="1"/>
</dbReference>
<sequence length="216" mass="21753">MRVVRLGVTRTGAALLAATAIAGASSCSTPNAQVELSQAPAGSPASPTVTVTVPGWRTVTHTLTATTTIVTPTTVRATPTVTVTLPPRPAATSTVPFSEAAALAGYAAIIRDIAALDATGGAGSTAAVQFESLARHLTQLETMGAPPGLDPPSWFGRVISLRLFADAASAEALAGSPQAPARFAVIRSEVGVLLAMVNGALRTNLTLPPPASPTLR</sequence>
<dbReference type="AlphaFoldDB" id="E6SFY6"/>
<dbReference type="EMBL" id="CP002343">
    <property type="protein sequence ID" value="ADU49940.1"/>
    <property type="molecule type" value="Genomic_DNA"/>
</dbReference>
<name>E6SFY6_INTC7</name>
<feature type="signal peptide" evidence="1">
    <location>
        <begin position="1"/>
        <end position="32"/>
    </location>
</feature>
<dbReference type="Proteomes" id="UP000008914">
    <property type="component" value="Chromosome"/>
</dbReference>
<keyword evidence="1" id="KW-0732">Signal</keyword>